<dbReference type="AlphaFoldDB" id="A0AAP8MGG9"/>
<protein>
    <recommendedName>
        <fullName evidence="6">Acetyl-CoA acetyltransferase</fullName>
    </recommendedName>
</protein>
<keyword evidence="3" id="KW-0012">Acyltransferase</keyword>
<reference evidence="4 5" key="1">
    <citation type="submission" date="2018-01" db="EMBL/GenBank/DDBJ databases">
        <title>The draft genome sequence of Halioglobus japonicus S1-36.</title>
        <authorList>
            <person name="Du Z.-J."/>
            <person name="Shi M.-J."/>
        </authorList>
    </citation>
    <scope>NUCLEOTIDE SEQUENCE [LARGE SCALE GENOMIC DNA]</scope>
    <source>
        <strain evidence="4 5">S1-36</strain>
    </source>
</reference>
<evidence type="ECO:0008006" key="6">
    <source>
        <dbReference type="Google" id="ProtNLM"/>
    </source>
</evidence>
<dbReference type="EMBL" id="PKUR01000001">
    <property type="protein sequence ID" value="PLW87366.1"/>
    <property type="molecule type" value="Genomic_DNA"/>
</dbReference>
<comment type="similarity">
    <text evidence="1">Belongs to the thiolase-like superfamily. Thiolase family.</text>
</comment>
<keyword evidence="2" id="KW-0808">Transferase</keyword>
<dbReference type="InterPro" id="IPR016039">
    <property type="entry name" value="Thiolase-like"/>
</dbReference>
<accession>A0AAP8MGG9</accession>
<dbReference type="RefSeq" id="WP_102106087.1">
    <property type="nucleotide sequence ID" value="NZ_BMYL01000001.1"/>
</dbReference>
<name>A0AAP8MGG9_9GAMM</name>
<dbReference type="Proteomes" id="UP000235162">
    <property type="component" value="Unassembled WGS sequence"/>
</dbReference>
<dbReference type="GO" id="GO:0016746">
    <property type="term" value="F:acyltransferase activity"/>
    <property type="evidence" value="ECO:0007669"/>
    <property type="project" value="UniProtKB-KW"/>
</dbReference>
<evidence type="ECO:0000256" key="2">
    <source>
        <dbReference type="ARBA" id="ARBA00022679"/>
    </source>
</evidence>
<organism evidence="4 5">
    <name type="scientific">Halioglobus japonicus</name>
    <dbReference type="NCBI Taxonomy" id="930805"/>
    <lineage>
        <taxon>Bacteria</taxon>
        <taxon>Pseudomonadati</taxon>
        <taxon>Pseudomonadota</taxon>
        <taxon>Gammaproteobacteria</taxon>
        <taxon>Cellvibrionales</taxon>
        <taxon>Halieaceae</taxon>
        <taxon>Halioglobus</taxon>
    </lineage>
</organism>
<evidence type="ECO:0000256" key="1">
    <source>
        <dbReference type="ARBA" id="ARBA00010982"/>
    </source>
</evidence>
<dbReference type="PANTHER" id="PTHR18919:SF139">
    <property type="entry name" value="THIOLASE-LIKE PROTEIN TYPE 1 ADDITIONAL C-TERMINAL DOMAIN-CONTAINING PROTEIN"/>
    <property type="match status" value="1"/>
</dbReference>
<dbReference type="SUPFAM" id="SSF53901">
    <property type="entry name" value="Thiolase-like"/>
    <property type="match status" value="1"/>
</dbReference>
<sequence>MTVELSKLPTNTPIIVGAGQSVERDAGSTSHVGMAARAAAMAVKDTGAQGIADSIDTIAMIRLFSDIAPAWQANLGRSNNPPESIARAIGAKPRHRIYSQAGGNEPQALLMEFFADISRGDRDMVLLAGAEALRNQRKAEKQGLALDWAEDYDEPLEDRGIGNIFPDPQELANGMIMPLHYYTLIEQARRTAMGQDRQGYLAESARLMASFSEIASHNPYSQWPGAQSADDILQADLLTHLYTKRMIAQDSVNQGAALLLTSVGKARELGIPEDNWIFMHGAAEGTDVDVSVRPTLGGSVVAGHVLDTALAMAGRSHNSIDMFDIYSCFPCAVTAISDHLHLPADGSLPLTLTGGLPFFGGPGNNYSMHGLAETVWQLRKAPGKFALVHANGGFLTKHATGIFSGTASTVDWSAANTKIGSEFAPKCERATQPDSGIVVSYSINFRGGAATDVTALAETPSGQRFVCSSAPTDQVTVQQSLNEELVGKSISVQPGEQDHSLHYTLST</sequence>
<evidence type="ECO:0000313" key="5">
    <source>
        <dbReference type="Proteomes" id="UP000235162"/>
    </source>
</evidence>
<comment type="caution">
    <text evidence="4">The sequence shown here is derived from an EMBL/GenBank/DDBJ whole genome shotgun (WGS) entry which is preliminary data.</text>
</comment>
<dbReference type="Gene3D" id="3.40.47.10">
    <property type="match status" value="1"/>
</dbReference>
<proteinExistence type="inferred from homology"/>
<keyword evidence="5" id="KW-1185">Reference proteome</keyword>
<dbReference type="Gene3D" id="2.40.50.840">
    <property type="match status" value="1"/>
</dbReference>
<dbReference type="PANTHER" id="PTHR18919">
    <property type="entry name" value="ACETYL-COA C-ACYLTRANSFERASE"/>
    <property type="match status" value="1"/>
</dbReference>
<evidence type="ECO:0000313" key="4">
    <source>
        <dbReference type="EMBL" id="PLW87366.1"/>
    </source>
</evidence>
<evidence type="ECO:0000256" key="3">
    <source>
        <dbReference type="ARBA" id="ARBA00023315"/>
    </source>
</evidence>
<gene>
    <name evidence="4" type="ORF">C0029_01880</name>
</gene>